<evidence type="ECO:0000256" key="1">
    <source>
        <dbReference type="ARBA" id="ARBA00001946"/>
    </source>
</evidence>
<comment type="function">
    <text evidence="8">Acts on ADP-mannose and ADP-glucose as well as ADP-ribose. Prevents glycogen biosynthesis. The reaction catalyzed by this enzyme is a limiting step of the gluconeogenic process.</text>
</comment>
<feature type="binding site" evidence="13">
    <location>
        <position position="110"/>
    </location>
    <ligand>
        <name>Mg(2+)</name>
        <dbReference type="ChEBI" id="CHEBI:18420"/>
        <label>1</label>
    </ligand>
</feature>
<dbReference type="CDD" id="cd24155">
    <property type="entry name" value="NUDIX_ADPRase"/>
    <property type="match status" value="1"/>
</dbReference>
<dbReference type="PANTHER" id="PTHR11839">
    <property type="entry name" value="UDP/ADP-SUGAR PYROPHOSPHATASE"/>
    <property type="match status" value="1"/>
</dbReference>
<evidence type="ECO:0000256" key="7">
    <source>
        <dbReference type="ARBA" id="ARBA00022842"/>
    </source>
</evidence>
<dbReference type="Proteomes" id="UP000246077">
    <property type="component" value="Unassembled WGS sequence"/>
</dbReference>
<feature type="short sequence motif" description="Nudix box" evidence="14">
    <location>
        <begin position="95"/>
        <end position="117"/>
    </location>
</feature>
<gene>
    <name evidence="16" type="primary">nudF</name>
    <name evidence="16" type="ORF">DKG75_01830</name>
</gene>
<evidence type="ECO:0000256" key="13">
    <source>
        <dbReference type="PIRSR" id="PIRSR604385-2"/>
    </source>
</evidence>
<feature type="binding site" evidence="13">
    <location>
        <position position="163"/>
    </location>
    <ligand>
        <name>Mg(2+)</name>
        <dbReference type="ChEBI" id="CHEBI:18420"/>
        <label>1</label>
    </ligand>
</feature>
<dbReference type="GO" id="GO:0047631">
    <property type="term" value="F:ADP-ribose diphosphatase activity"/>
    <property type="evidence" value="ECO:0007669"/>
    <property type="project" value="UniProtKB-EC"/>
</dbReference>
<dbReference type="SUPFAM" id="SSF55811">
    <property type="entry name" value="Nudix"/>
    <property type="match status" value="1"/>
</dbReference>
<dbReference type="NCBIfam" id="TIGR00052">
    <property type="entry name" value="nudix-type nucleoside diphosphatase, YffH/AdpP family"/>
    <property type="match status" value="1"/>
</dbReference>
<dbReference type="PROSITE" id="PS51462">
    <property type="entry name" value="NUDIX"/>
    <property type="match status" value="1"/>
</dbReference>
<keyword evidence="7 13" id="KW-0460">Magnesium</keyword>
<evidence type="ECO:0000256" key="4">
    <source>
        <dbReference type="ARBA" id="ARBA00013297"/>
    </source>
</evidence>
<keyword evidence="6 16" id="KW-0378">Hydrolase</keyword>
<dbReference type="AlphaFoldDB" id="A0A317EAK9"/>
<evidence type="ECO:0000256" key="5">
    <source>
        <dbReference type="ARBA" id="ARBA00022723"/>
    </source>
</evidence>
<keyword evidence="5 13" id="KW-0479">Metal-binding</keyword>
<evidence type="ECO:0000259" key="15">
    <source>
        <dbReference type="PROSITE" id="PS51462"/>
    </source>
</evidence>
<dbReference type="PANTHER" id="PTHR11839:SF5">
    <property type="entry name" value="ADP-RIBOSE PYROPHOSPHATASE"/>
    <property type="match status" value="1"/>
</dbReference>
<feature type="domain" description="Nudix hydrolase" evidence="15">
    <location>
        <begin position="53"/>
        <end position="192"/>
    </location>
</feature>
<evidence type="ECO:0000256" key="6">
    <source>
        <dbReference type="ARBA" id="ARBA00022801"/>
    </source>
</evidence>
<dbReference type="GO" id="GO:0019693">
    <property type="term" value="P:ribose phosphate metabolic process"/>
    <property type="evidence" value="ECO:0007669"/>
    <property type="project" value="TreeGrafter"/>
</dbReference>
<keyword evidence="17" id="KW-1185">Reference proteome</keyword>
<dbReference type="GO" id="GO:0046872">
    <property type="term" value="F:metal ion binding"/>
    <property type="evidence" value="ECO:0007669"/>
    <property type="project" value="UniProtKB-KW"/>
</dbReference>
<dbReference type="Gene3D" id="3.90.79.10">
    <property type="entry name" value="Nucleoside Triphosphate Pyrophosphohydrolase"/>
    <property type="match status" value="1"/>
</dbReference>
<dbReference type="PROSITE" id="PS00893">
    <property type="entry name" value="NUDIX_BOX"/>
    <property type="match status" value="1"/>
</dbReference>
<evidence type="ECO:0000256" key="8">
    <source>
        <dbReference type="ARBA" id="ARBA00025164"/>
    </source>
</evidence>
<comment type="catalytic activity">
    <reaction evidence="12">
        <text>ADP-D-ribose + H2O = D-ribose 5-phosphate + AMP + 2 H(+)</text>
        <dbReference type="Rhea" id="RHEA:10412"/>
        <dbReference type="ChEBI" id="CHEBI:15377"/>
        <dbReference type="ChEBI" id="CHEBI:15378"/>
        <dbReference type="ChEBI" id="CHEBI:57967"/>
        <dbReference type="ChEBI" id="CHEBI:78346"/>
        <dbReference type="ChEBI" id="CHEBI:456215"/>
        <dbReference type="EC" id="3.6.1.13"/>
    </reaction>
</comment>
<evidence type="ECO:0000313" key="17">
    <source>
        <dbReference type="Proteomes" id="UP000246077"/>
    </source>
</evidence>
<protein>
    <recommendedName>
        <fullName evidence="4">ADP-ribose pyrophosphatase</fullName>
        <ecNumber evidence="3">3.6.1.13</ecNumber>
    </recommendedName>
    <alternativeName>
        <fullName evidence="9">ADP-ribose diphosphatase</fullName>
    </alternativeName>
    <alternativeName>
        <fullName evidence="11">ADP-ribose phosphohydrolase</fullName>
    </alternativeName>
    <alternativeName>
        <fullName evidence="10">Adenosine diphosphoribose pyrophosphatase</fullName>
    </alternativeName>
</protein>
<reference evidence="17" key="1">
    <citation type="submission" date="2018-05" db="EMBL/GenBank/DDBJ databases">
        <title>Zavarzinia sp. HR-AS.</title>
        <authorList>
            <person name="Lee Y."/>
            <person name="Jeon C.O."/>
        </authorList>
    </citation>
    <scope>NUCLEOTIDE SEQUENCE [LARGE SCALE GENOMIC DNA]</scope>
    <source>
        <strain evidence="17">DSM 1231</strain>
    </source>
</reference>
<dbReference type="GO" id="GO:0019144">
    <property type="term" value="F:ADP-sugar diphosphatase activity"/>
    <property type="evidence" value="ECO:0007669"/>
    <property type="project" value="TreeGrafter"/>
</dbReference>
<evidence type="ECO:0000256" key="11">
    <source>
        <dbReference type="ARBA" id="ARBA00033056"/>
    </source>
</evidence>
<name>A0A317EAK9_9PROT</name>
<comment type="similarity">
    <text evidence="2">Belongs to the Nudix hydrolase family. NudF subfamily.</text>
</comment>
<comment type="caution">
    <text evidence="16">The sequence shown here is derived from an EMBL/GenBank/DDBJ whole genome shotgun (WGS) entry which is preliminary data.</text>
</comment>
<dbReference type="InterPro" id="IPR004385">
    <property type="entry name" value="NDP_pyrophosphatase"/>
</dbReference>
<sequence length="208" mass="22924">MVFYKEYRRVDKKVEILSREIVHQGFYPKTVIRLKHRRFDGGMSEEISRDILEQGGAAVVLPYDPVSGRVLLIEQFRPAPLMMGDDPWMLEAVAGRTEDGEDPAATAGREMVEEAGIEASALVRAGIGYPSPGCLKEVATVYVGRCDLGRYQPGTHGLADEHEDIRTLVVTVDEALAMAAAGTLRSLPALVALYWLALNRASLWREPA</sequence>
<evidence type="ECO:0000256" key="2">
    <source>
        <dbReference type="ARBA" id="ARBA00007482"/>
    </source>
</evidence>
<dbReference type="InterPro" id="IPR015797">
    <property type="entry name" value="NUDIX_hydrolase-like_dom_sf"/>
</dbReference>
<evidence type="ECO:0000256" key="9">
    <source>
        <dbReference type="ARBA" id="ARBA00030162"/>
    </source>
</evidence>
<dbReference type="Pfam" id="PF00293">
    <property type="entry name" value="NUDIX"/>
    <property type="match status" value="1"/>
</dbReference>
<proteinExistence type="inferred from homology"/>
<comment type="cofactor">
    <cofactor evidence="1 13">
        <name>Mg(2+)</name>
        <dbReference type="ChEBI" id="CHEBI:18420"/>
    </cofactor>
</comment>
<accession>A0A317EAK9</accession>
<evidence type="ECO:0000256" key="3">
    <source>
        <dbReference type="ARBA" id="ARBA00012453"/>
    </source>
</evidence>
<organism evidence="16 17">
    <name type="scientific">Zavarzinia compransoris</name>
    <dbReference type="NCBI Taxonomy" id="1264899"/>
    <lineage>
        <taxon>Bacteria</taxon>
        <taxon>Pseudomonadati</taxon>
        <taxon>Pseudomonadota</taxon>
        <taxon>Alphaproteobacteria</taxon>
        <taxon>Rhodospirillales</taxon>
        <taxon>Zavarziniaceae</taxon>
        <taxon>Zavarzinia</taxon>
    </lineage>
</organism>
<dbReference type="InterPro" id="IPR020084">
    <property type="entry name" value="NUDIX_hydrolase_CS"/>
</dbReference>
<dbReference type="GO" id="GO:0006753">
    <property type="term" value="P:nucleoside phosphate metabolic process"/>
    <property type="evidence" value="ECO:0007669"/>
    <property type="project" value="TreeGrafter"/>
</dbReference>
<dbReference type="OrthoDB" id="5292471at2"/>
<evidence type="ECO:0000256" key="14">
    <source>
        <dbReference type="PIRSR" id="PIRSR604385-3"/>
    </source>
</evidence>
<dbReference type="InterPro" id="IPR000086">
    <property type="entry name" value="NUDIX_hydrolase_dom"/>
</dbReference>
<evidence type="ECO:0000256" key="10">
    <source>
        <dbReference type="ARBA" id="ARBA00030308"/>
    </source>
</evidence>
<dbReference type="GO" id="GO:0005829">
    <property type="term" value="C:cytosol"/>
    <property type="evidence" value="ECO:0007669"/>
    <property type="project" value="TreeGrafter"/>
</dbReference>
<dbReference type="EC" id="3.6.1.13" evidence="3"/>
<dbReference type="EMBL" id="QGLF01000001">
    <property type="protein sequence ID" value="PWR23334.1"/>
    <property type="molecule type" value="Genomic_DNA"/>
</dbReference>
<evidence type="ECO:0000313" key="16">
    <source>
        <dbReference type="EMBL" id="PWR23334.1"/>
    </source>
</evidence>
<feature type="binding site" evidence="13">
    <location>
        <position position="114"/>
    </location>
    <ligand>
        <name>Mg(2+)</name>
        <dbReference type="ChEBI" id="CHEBI:18420"/>
        <label>1</label>
    </ligand>
</feature>
<feature type="binding site" evidence="13">
    <location>
        <position position="94"/>
    </location>
    <ligand>
        <name>Mg(2+)</name>
        <dbReference type="ChEBI" id="CHEBI:18420"/>
        <label>1</label>
    </ligand>
</feature>
<evidence type="ECO:0000256" key="12">
    <source>
        <dbReference type="ARBA" id="ARBA00049546"/>
    </source>
</evidence>